<protein>
    <submittedName>
        <fullName evidence="2">Uncharacterized protein</fullName>
    </submittedName>
</protein>
<organism evidence="2 3">
    <name type="scientific">Ligilactobacillus salitolerans</name>
    <dbReference type="NCBI Taxonomy" id="1808352"/>
    <lineage>
        <taxon>Bacteria</taxon>
        <taxon>Bacillati</taxon>
        <taxon>Bacillota</taxon>
        <taxon>Bacilli</taxon>
        <taxon>Lactobacillales</taxon>
        <taxon>Lactobacillaceae</taxon>
        <taxon>Ligilactobacillus</taxon>
    </lineage>
</organism>
<evidence type="ECO:0000256" key="1">
    <source>
        <dbReference type="SAM" id="Phobius"/>
    </source>
</evidence>
<dbReference type="EMBL" id="BFFP01000003">
    <property type="protein sequence ID" value="GBG93822.1"/>
    <property type="molecule type" value="Genomic_DNA"/>
</dbReference>
<dbReference type="Proteomes" id="UP000286848">
    <property type="component" value="Unassembled WGS sequence"/>
</dbReference>
<evidence type="ECO:0000313" key="2">
    <source>
        <dbReference type="EMBL" id="GBG93822.1"/>
    </source>
</evidence>
<reference evidence="2 3" key="1">
    <citation type="journal article" date="2019" name="Int. J. Syst. Evol. Microbiol.">
        <title>Lactobacillus salitolerans sp. nov., a novel lactic acid bacterium isolated from spent mushroom substrates.</title>
        <authorList>
            <person name="Tohno M."/>
            <person name="Tanizawa Y."/>
            <person name="Kojima Y."/>
            <person name="Sakamoto M."/>
            <person name="Nakamura Y."/>
            <person name="Ohkuma M."/>
            <person name="Kobayashi H."/>
        </authorList>
    </citation>
    <scope>NUCLEOTIDE SEQUENCE [LARGE SCALE GENOMIC DNA]</scope>
    <source>
        <strain evidence="2 3">YK43</strain>
    </source>
</reference>
<name>A0A401IQL3_9LACO</name>
<sequence>MILVLKNIELIKGSFPKKILYFFSITLYLLLSAGIVAISYTTDLPLKSIAENQQLKTQWDHVSKLAVLNDLATGTDNSSIAGKSSKLDQDLWSTYAAISQKKGVYLIHADYFSPGWLASMQQDGPYHDLPEQPFWKLTFSPNFAQKNGIQLAPKELAAAESGTRLFLIPDTLSARAQNKLTAFLKEDSVLGLSADDVPTVFTKKREFRFVRYHFDKKFFTWVDSAKQESFTRQPVIYIATPENMTYIETGGIRATGLDGYLKFSSLKKAHQTMTSQLLAQHHLQDNKPAFLSVQKYIDGLQKDLRQTIRLFGSLFMVTLVLLILCLLVIATIFQTANQEKLAVKKFLGFSFFQLYRTPLLGIIFIHLLQLAVILVLKSKIGVVLVLISLLLQLILFWFYTNRNNFNEITTLFKRG</sequence>
<comment type="caution">
    <text evidence="2">The sequence shown here is derived from an EMBL/GenBank/DDBJ whole genome shotgun (WGS) entry which is preliminary data.</text>
</comment>
<gene>
    <name evidence="2" type="ORF">LFYK43_02810</name>
</gene>
<keyword evidence="1" id="KW-1133">Transmembrane helix</keyword>
<feature type="transmembrane region" description="Helical" evidence="1">
    <location>
        <begin position="380"/>
        <end position="399"/>
    </location>
</feature>
<dbReference type="AlphaFoldDB" id="A0A401IQL3"/>
<feature type="transmembrane region" description="Helical" evidence="1">
    <location>
        <begin position="310"/>
        <end position="333"/>
    </location>
</feature>
<feature type="transmembrane region" description="Helical" evidence="1">
    <location>
        <begin position="20"/>
        <end position="40"/>
    </location>
</feature>
<feature type="transmembrane region" description="Helical" evidence="1">
    <location>
        <begin position="354"/>
        <end position="374"/>
    </location>
</feature>
<keyword evidence="1" id="KW-0812">Transmembrane</keyword>
<keyword evidence="3" id="KW-1185">Reference proteome</keyword>
<proteinExistence type="predicted"/>
<keyword evidence="1" id="KW-0472">Membrane</keyword>
<evidence type="ECO:0000313" key="3">
    <source>
        <dbReference type="Proteomes" id="UP000286848"/>
    </source>
</evidence>
<accession>A0A401IQL3</accession>